<dbReference type="RefSeq" id="WP_138450054.1">
    <property type="nucleotide sequence ID" value="NZ_VBUT01000008.1"/>
</dbReference>
<name>A0A5R8NHN3_9NOCA</name>
<feature type="compositionally biased region" description="Polar residues" evidence="1">
    <location>
        <begin position="461"/>
        <end position="470"/>
    </location>
</feature>
<evidence type="ECO:0000256" key="1">
    <source>
        <dbReference type="SAM" id="MobiDB-lite"/>
    </source>
</evidence>
<feature type="region of interest" description="Disordered" evidence="1">
    <location>
        <begin position="316"/>
        <end position="339"/>
    </location>
</feature>
<evidence type="ECO:0000313" key="2">
    <source>
        <dbReference type="EMBL" id="TLF75170.1"/>
    </source>
</evidence>
<dbReference type="EMBL" id="VBUT01000008">
    <property type="protein sequence ID" value="TLF75170.1"/>
    <property type="molecule type" value="Genomic_DNA"/>
</dbReference>
<feature type="region of interest" description="Disordered" evidence="1">
    <location>
        <begin position="391"/>
        <end position="436"/>
    </location>
</feature>
<organism evidence="2 3">
    <name type="scientific">Nocardia cyriacigeorgica</name>
    <dbReference type="NCBI Taxonomy" id="135487"/>
    <lineage>
        <taxon>Bacteria</taxon>
        <taxon>Bacillati</taxon>
        <taxon>Actinomycetota</taxon>
        <taxon>Actinomycetes</taxon>
        <taxon>Mycobacteriales</taxon>
        <taxon>Nocardiaceae</taxon>
        <taxon>Nocardia</taxon>
    </lineage>
</organism>
<accession>A0A5R8NHN3</accession>
<feature type="region of interest" description="Disordered" evidence="1">
    <location>
        <begin position="452"/>
        <end position="556"/>
    </location>
</feature>
<dbReference type="AlphaFoldDB" id="A0A5R8NHN3"/>
<comment type="caution">
    <text evidence="2">The sequence shown here is derived from an EMBL/GenBank/DDBJ whole genome shotgun (WGS) entry which is preliminary data.</text>
</comment>
<evidence type="ECO:0000313" key="3">
    <source>
        <dbReference type="Proteomes" id="UP000306378"/>
    </source>
</evidence>
<sequence>MGFLGFTWADAGSFAGGMIGAALLGPPGAMLGSTAGSFIGGVVGDDRSAGSAAEEAVVAGIGAAGGAWAANLGGKLLKDGITAAATKALPANAARYVETGAAKVLLPWNKYEGSLLGALAGGFGGYEVSPQARPPVTIDTIDIGNGGCPVAMGRLRRPPQLSRPIADSYQRLPGYLCDVWRSFGSGSGRSAPVPEPPPRIGDPARSGIKEYADRARALDAAIAGFAALDRKVAAIAADSADIAEQGRTAVSTVIDNVNRSAAETPDGNADRHALDLLHGAFTAGSQILTQAITATGDTAGRADRLTAELRKLRSEFDEYRDKHRNPPAKPSERAKPEDAAAVPEISITVGGPVAAPVVVPPPPSPVVVVPTPAPESVLPPRQSELPVWPSVAAPTAGSRPAPPVEPPAVVAPGSDQTAAERGPSPWVSAQSAAEPPVALMRPTHEVVRPQESVAPELVSPQAVSDGTTADSLPDESDAPVTPWSPPAAPPETRWTSGTEPLPQRSAQYAADLARGMSSGRALDEHAIQPRGNEGSSGRTAMATPSGVQQSTPTPWTSWTRVLPSGFGTPSTADGPSSSIGRPALDADSLAEIFAPLFEPGPFTIGMVDISEVR</sequence>
<proteinExistence type="predicted"/>
<reference evidence="2 3" key="1">
    <citation type="submission" date="2019-05" db="EMBL/GenBank/DDBJ databases">
        <title>Genomes sequences of two Nocardia cyriacigeorgica environmental isolates, type strains Nocardia asteroides ATCC 19247 and Nocardia cyriacigeorgica DSM 44484.</title>
        <authorList>
            <person name="Vautrin F."/>
            <person name="Bergeron E."/>
            <person name="Dubost A."/>
            <person name="Abrouk D."/>
            <person name="Rodriguez Nava V."/>
            <person name="Pujic P."/>
        </authorList>
    </citation>
    <scope>NUCLEOTIDE SEQUENCE [LARGE SCALE GENOMIC DNA]</scope>
    <source>
        <strain evidence="2 3">EML 446</strain>
    </source>
</reference>
<dbReference type="Proteomes" id="UP000306378">
    <property type="component" value="Unassembled WGS sequence"/>
</dbReference>
<feature type="compositionally biased region" description="Polar residues" evidence="1">
    <location>
        <begin position="545"/>
        <end position="556"/>
    </location>
</feature>
<gene>
    <name evidence="2" type="ORF">FEK34_20590</name>
</gene>
<protein>
    <submittedName>
        <fullName evidence="2">Uncharacterized protein</fullName>
    </submittedName>
</protein>